<evidence type="ECO:0000256" key="1">
    <source>
        <dbReference type="SAM" id="Phobius"/>
    </source>
</evidence>
<protein>
    <submittedName>
        <fullName evidence="2">Uncharacterized protein</fullName>
    </submittedName>
</protein>
<dbReference type="AlphaFoldDB" id="A0A5K7YSM1"/>
<sequence>MAALKISMSGVTVIGFSVMISFASMAIPPVNGWLSIKAMLVVEKIAATQAGLTPGALFQSK</sequence>
<keyword evidence="1" id="KW-0812">Transmembrane</keyword>
<organism evidence="2 3">
    <name type="scientific">Desulfosarcina alkanivorans</name>
    <dbReference type="NCBI Taxonomy" id="571177"/>
    <lineage>
        <taxon>Bacteria</taxon>
        <taxon>Pseudomonadati</taxon>
        <taxon>Thermodesulfobacteriota</taxon>
        <taxon>Desulfobacteria</taxon>
        <taxon>Desulfobacterales</taxon>
        <taxon>Desulfosarcinaceae</taxon>
        <taxon>Desulfosarcina</taxon>
    </lineage>
</organism>
<feature type="transmembrane region" description="Helical" evidence="1">
    <location>
        <begin position="6"/>
        <end position="27"/>
    </location>
</feature>
<dbReference type="KEGG" id="dalk:DSCA_55680"/>
<dbReference type="EMBL" id="AP021874">
    <property type="protein sequence ID" value="BBO71638.1"/>
    <property type="molecule type" value="Genomic_DNA"/>
</dbReference>
<evidence type="ECO:0000313" key="3">
    <source>
        <dbReference type="Proteomes" id="UP000427906"/>
    </source>
</evidence>
<name>A0A5K7YSM1_9BACT</name>
<dbReference type="Proteomes" id="UP000427906">
    <property type="component" value="Chromosome"/>
</dbReference>
<accession>A0A5K7YSM1</accession>
<keyword evidence="1" id="KW-1133">Transmembrane helix</keyword>
<keyword evidence="3" id="KW-1185">Reference proteome</keyword>
<reference evidence="2 3" key="1">
    <citation type="submission" date="2019-11" db="EMBL/GenBank/DDBJ databases">
        <title>Comparative genomics of hydrocarbon-degrading Desulfosarcina strains.</title>
        <authorList>
            <person name="Watanabe M."/>
            <person name="Kojima H."/>
            <person name="Fukui M."/>
        </authorList>
    </citation>
    <scope>NUCLEOTIDE SEQUENCE [LARGE SCALE GENOMIC DNA]</scope>
    <source>
        <strain evidence="2 3">PL12</strain>
    </source>
</reference>
<gene>
    <name evidence="2" type="ORF">DSCA_55680</name>
</gene>
<proteinExistence type="predicted"/>
<keyword evidence="1" id="KW-0472">Membrane</keyword>
<evidence type="ECO:0000313" key="2">
    <source>
        <dbReference type="EMBL" id="BBO71638.1"/>
    </source>
</evidence>